<comment type="caution">
    <text evidence="5">The sequence shown here is derived from an EMBL/GenBank/DDBJ whole genome shotgun (WGS) entry which is preliminary data.</text>
</comment>
<dbReference type="Pfam" id="PF00486">
    <property type="entry name" value="Trans_reg_C"/>
    <property type="match status" value="1"/>
</dbReference>
<dbReference type="GO" id="GO:0006355">
    <property type="term" value="P:regulation of DNA-templated transcription"/>
    <property type="evidence" value="ECO:0007669"/>
    <property type="project" value="InterPro"/>
</dbReference>
<dbReference type="Proteomes" id="UP000295719">
    <property type="component" value="Unassembled WGS sequence"/>
</dbReference>
<dbReference type="InterPro" id="IPR001867">
    <property type="entry name" value="OmpR/PhoB-type_DNA-bd"/>
</dbReference>
<keyword evidence="3" id="KW-0472">Membrane</keyword>
<protein>
    <submittedName>
        <fullName evidence="5">DNA-binding winged helix-turn-helix (WHTH) protein</fullName>
    </submittedName>
</protein>
<feature type="DNA-binding region" description="OmpR/PhoB-type" evidence="2">
    <location>
        <begin position="1"/>
        <end position="106"/>
    </location>
</feature>
<dbReference type="EMBL" id="SMCR01000006">
    <property type="protein sequence ID" value="TCV95239.1"/>
    <property type="molecule type" value="Genomic_DNA"/>
</dbReference>
<reference evidence="5 6" key="1">
    <citation type="submission" date="2019-03" db="EMBL/GenBank/DDBJ databases">
        <title>Genomic Encyclopedia of Type Strains, Phase IV (KMG-IV): sequencing the most valuable type-strain genomes for metagenomic binning, comparative biology and taxonomic classification.</title>
        <authorList>
            <person name="Goeker M."/>
        </authorList>
    </citation>
    <scope>NUCLEOTIDE SEQUENCE [LARGE SCALE GENOMIC DNA]</scope>
    <source>
        <strain evidence="5 6">DSM 19580</strain>
    </source>
</reference>
<dbReference type="InterPro" id="IPR036388">
    <property type="entry name" value="WH-like_DNA-bd_sf"/>
</dbReference>
<evidence type="ECO:0000259" key="4">
    <source>
        <dbReference type="PROSITE" id="PS51755"/>
    </source>
</evidence>
<feature type="domain" description="OmpR/PhoB-type" evidence="4">
    <location>
        <begin position="1"/>
        <end position="106"/>
    </location>
</feature>
<evidence type="ECO:0000256" key="1">
    <source>
        <dbReference type="ARBA" id="ARBA00023125"/>
    </source>
</evidence>
<name>A0A4V2W4C0_9GAMM</name>
<dbReference type="GO" id="GO:0003677">
    <property type="term" value="F:DNA binding"/>
    <property type="evidence" value="ECO:0007669"/>
    <property type="project" value="UniProtKB-UniRule"/>
</dbReference>
<dbReference type="AlphaFoldDB" id="A0A4V2W4C0"/>
<dbReference type="SMART" id="SM00862">
    <property type="entry name" value="Trans_reg_C"/>
    <property type="match status" value="1"/>
</dbReference>
<evidence type="ECO:0000256" key="3">
    <source>
        <dbReference type="SAM" id="Phobius"/>
    </source>
</evidence>
<keyword evidence="3" id="KW-1133">Transmembrane helix</keyword>
<dbReference type="SUPFAM" id="SSF46894">
    <property type="entry name" value="C-terminal effector domain of the bipartite response regulators"/>
    <property type="match status" value="1"/>
</dbReference>
<evidence type="ECO:0000313" key="5">
    <source>
        <dbReference type="EMBL" id="TCV95239.1"/>
    </source>
</evidence>
<gene>
    <name evidence="5" type="ORF">EDC52_106170</name>
</gene>
<evidence type="ECO:0000313" key="6">
    <source>
        <dbReference type="Proteomes" id="UP000295719"/>
    </source>
</evidence>
<proteinExistence type="predicted"/>
<keyword evidence="1 2" id="KW-0238">DNA-binding</keyword>
<dbReference type="InterPro" id="IPR016032">
    <property type="entry name" value="Sig_transdc_resp-reg_C-effctor"/>
</dbReference>
<dbReference type="GO" id="GO:0000160">
    <property type="term" value="P:phosphorelay signal transduction system"/>
    <property type="evidence" value="ECO:0007669"/>
    <property type="project" value="InterPro"/>
</dbReference>
<dbReference type="PROSITE" id="PS51755">
    <property type="entry name" value="OMPR_PHOB"/>
    <property type="match status" value="1"/>
</dbReference>
<organism evidence="5 6">
    <name type="scientific">Biostraticola tofi</name>
    <dbReference type="NCBI Taxonomy" id="466109"/>
    <lineage>
        <taxon>Bacteria</taxon>
        <taxon>Pseudomonadati</taxon>
        <taxon>Pseudomonadota</taxon>
        <taxon>Gammaproteobacteria</taxon>
        <taxon>Enterobacterales</taxon>
        <taxon>Bruguierivoracaceae</taxon>
        <taxon>Biostraticola</taxon>
    </lineage>
</organism>
<dbReference type="Gene3D" id="1.10.10.10">
    <property type="entry name" value="Winged helix-like DNA-binding domain superfamily/Winged helix DNA-binding domain"/>
    <property type="match status" value="1"/>
</dbReference>
<feature type="transmembrane region" description="Helical" evidence="3">
    <location>
        <begin position="149"/>
        <end position="169"/>
    </location>
</feature>
<keyword evidence="3" id="KW-0812">Transmembrane</keyword>
<evidence type="ECO:0000256" key="2">
    <source>
        <dbReference type="PROSITE-ProRule" id="PRU01091"/>
    </source>
</evidence>
<keyword evidence="6" id="KW-1185">Reference proteome</keyword>
<sequence length="270" mass="30423">MKYLVNETVVFDTAEFTLCSEDSEPNCIKLSNSAGKVLEQLILHHGNGQVVTRDHFFEQVWTINGLQPSNGNLNQQVSLIRKALSNVGLGSSVIITVPKRGLKLSDKLRITALEAELSRPVDKVHLTDSFTGPSGSASGSLSLQQSTRLIPYIVMLLLAIFAAIIIYIYSYQNNNQPTYYFGKIDSCEVYTLRPVDDDERDDLTNDVRAVMKDNIDRCQPNSALLFSKTQAADKWVQDNINIRIFMAKCQKDRNGDLTRCLNYFLYNWTV</sequence>
<dbReference type="RefSeq" id="WP_165911720.1">
    <property type="nucleotide sequence ID" value="NZ_SMCR01000006.1"/>
</dbReference>
<accession>A0A4V2W4C0</accession>